<dbReference type="Pfam" id="PF01909">
    <property type="entry name" value="NTP_transf_2"/>
    <property type="match status" value="1"/>
</dbReference>
<organism evidence="2">
    <name type="scientific">uncultured Desulfobacterium sp</name>
    <dbReference type="NCBI Taxonomy" id="201089"/>
    <lineage>
        <taxon>Bacteria</taxon>
        <taxon>Pseudomonadati</taxon>
        <taxon>Thermodesulfobacteriota</taxon>
        <taxon>Desulfobacteria</taxon>
        <taxon>Desulfobacterales</taxon>
        <taxon>Desulfobacteriaceae</taxon>
        <taxon>Desulfobacterium</taxon>
        <taxon>environmental samples</taxon>
    </lineage>
</organism>
<dbReference type="CDD" id="cd05403">
    <property type="entry name" value="NT_KNTase_like"/>
    <property type="match status" value="1"/>
</dbReference>
<protein>
    <submittedName>
        <fullName evidence="2">Nucleotidyltransferase domain protein (Modular protein)</fullName>
    </submittedName>
</protein>
<accession>A0A445N1R5</accession>
<gene>
    <name evidence="2" type="ORF">PITCH_A700006</name>
</gene>
<evidence type="ECO:0000259" key="1">
    <source>
        <dbReference type="Pfam" id="PF01909"/>
    </source>
</evidence>
<sequence>MALQKDQLAEIIEGFVARLKQEIPVREIVLFGSYAYGEPKEYSDIDLAVVSEWFEGKTKIESMQYLSRIAARYNSLIEALPFTAEEYENLDNRSFLASILKKGRSFYGQRKNPVAES</sequence>
<dbReference type="GO" id="GO:0016779">
    <property type="term" value="F:nucleotidyltransferase activity"/>
    <property type="evidence" value="ECO:0007669"/>
    <property type="project" value="InterPro"/>
</dbReference>
<name>A0A445N1R5_9BACT</name>
<evidence type="ECO:0000313" key="2">
    <source>
        <dbReference type="EMBL" id="SPD75636.1"/>
    </source>
</evidence>
<dbReference type="AlphaFoldDB" id="A0A445N1R5"/>
<dbReference type="EMBL" id="OJIN01000215">
    <property type="protein sequence ID" value="SPD75636.1"/>
    <property type="molecule type" value="Genomic_DNA"/>
</dbReference>
<reference evidence="2" key="1">
    <citation type="submission" date="2018-01" db="EMBL/GenBank/DDBJ databases">
        <authorList>
            <person name="Regsiter A."/>
            <person name="William W."/>
        </authorList>
    </citation>
    <scope>NUCLEOTIDE SEQUENCE</scope>
    <source>
        <strain evidence="2">TRIP AH-1</strain>
    </source>
</reference>
<proteinExistence type="predicted"/>
<dbReference type="InterPro" id="IPR043519">
    <property type="entry name" value="NT_sf"/>
</dbReference>
<keyword evidence="2" id="KW-0808">Transferase</keyword>
<dbReference type="PANTHER" id="PTHR43449">
    <property type="entry name" value="NUCLEOTIDYLTRANSFERASE"/>
    <property type="match status" value="1"/>
</dbReference>
<dbReference type="Gene3D" id="3.30.460.10">
    <property type="entry name" value="Beta Polymerase, domain 2"/>
    <property type="match status" value="1"/>
</dbReference>
<dbReference type="SUPFAM" id="SSF81301">
    <property type="entry name" value="Nucleotidyltransferase"/>
    <property type="match status" value="1"/>
</dbReference>
<dbReference type="PANTHER" id="PTHR43449:SF1">
    <property type="entry name" value="POLYMERASE BETA NUCLEOTIDYLTRANSFERASE DOMAIN-CONTAINING PROTEIN"/>
    <property type="match status" value="1"/>
</dbReference>
<feature type="domain" description="Polymerase nucleotidyl transferase" evidence="1">
    <location>
        <begin position="14"/>
        <end position="65"/>
    </location>
</feature>
<dbReference type="InterPro" id="IPR002934">
    <property type="entry name" value="Polymerase_NTP_transf_dom"/>
</dbReference>